<gene>
    <name evidence="1" type="ORF">BpHYR1_022876</name>
</gene>
<keyword evidence="2" id="KW-1185">Reference proteome</keyword>
<dbReference type="AlphaFoldDB" id="A0A3M7P497"/>
<organism evidence="1 2">
    <name type="scientific">Brachionus plicatilis</name>
    <name type="common">Marine rotifer</name>
    <name type="synonym">Brachionus muelleri</name>
    <dbReference type="NCBI Taxonomy" id="10195"/>
    <lineage>
        <taxon>Eukaryota</taxon>
        <taxon>Metazoa</taxon>
        <taxon>Spiralia</taxon>
        <taxon>Gnathifera</taxon>
        <taxon>Rotifera</taxon>
        <taxon>Eurotatoria</taxon>
        <taxon>Monogononta</taxon>
        <taxon>Pseudotrocha</taxon>
        <taxon>Ploima</taxon>
        <taxon>Brachionidae</taxon>
        <taxon>Brachionus</taxon>
    </lineage>
</organism>
<name>A0A3M7P497_BRAPC</name>
<dbReference type="EMBL" id="REGN01013709">
    <property type="protein sequence ID" value="RMZ93567.1"/>
    <property type="molecule type" value="Genomic_DNA"/>
</dbReference>
<reference evidence="1 2" key="1">
    <citation type="journal article" date="2018" name="Sci. Rep.">
        <title>Genomic signatures of local adaptation to the degree of environmental predictability in rotifers.</title>
        <authorList>
            <person name="Franch-Gras L."/>
            <person name="Hahn C."/>
            <person name="Garcia-Roger E.M."/>
            <person name="Carmona M.J."/>
            <person name="Serra M."/>
            <person name="Gomez A."/>
        </authorList>
    </citation>
    <scope>NUCLEOTIDE SEQUENCE [LARGE SCALE GENOMIC DNA]</scope>
    <source>
        <strain evidence="1">HYR1</strain>
    </source>
</reference>
<dbReference type="Proteomes" id="UP000276133">
    <property type="component" value="Unassembled WGS sequence"/>
</dbReference>
<protein>
    <submittedName>
        <fullName evidence="1">Uncharacterized protein</fullName>
    </submittedName>
</protein>
<evidence type="ECO:0000313" key="2">
    <source>
        <dbReference type="Proteomes" id="UP000276133"/>
    </source>
</evidence>
<evidence type="ECO:0000313" key="1">
    <source>
        <dbReference type="EMBL" id="RMZ93567.1"/>
    </source>
</evidence>
<proteinExistence type="predicted"/>
<sequence>MQPKLFMNLHVKLAYFRT</sequence>
<comment type="caution">
    <text evidence="1">The sequence shown here is derived from an EMBL/GenBank/DDBJ whole genome shotgun (WGS) entry which is preliminary data.</text>
</comment>
<accession>A0A3M7P497</accession>